<accession>A0A066TZK4</accession>
<dbReference type="PANTHER" id="PTHR42791">
    <property type="entry name" value="GNAT FAMILY ACETYLTRANSFERASE"/>
    <property type="match status" value="1"/>
</dbReference>
<dbReference type="AlphaFoldDB" id="A0A066TZK4"/>
<comment type="caution">
    <text evidence="2">The sequence shown here is derived from an EMBL/GenBank/DDBJ whole genome shotgun (WGS) entry which is preliminary data.</text>
</comment>
<dbReference type="CDD" id="cd04301">
    <property type="entry name" value="NAT_SF"/>
    <property type="match status" value="1"/>
</dbReference>
<evidence type="ECO:0000259" key="1">
    <source>
        <dbReference type="PROSITE" id="PS51186"/>
    </source>
</evidence>
<dbReference type="PANTHER" id="PTHR42791:SF1">
    <property type="entry name" value="N-ACETYLTRANSFERASE DOMAIN-CONTAINING PROTEIN"/>
    <property type="match status" value="1"/>
</dbReference>
<dbReference type="InterPro" id="IPR052523">
    <property type="entry name" value="Trichothecene_AcTrans"/>
</dbReference>
<dbReference type="STRING" id="287986.DV20_19605"/>
<dbReference type="InterPro" id="IPR016181">
    <property type="entry name" value="Acyl_CoA_acyltransferase"/>
</dbReference>
<dbReference type="SUPFAM" id="SSF55729">
    <property type="entry name" value="Acyl-CoA N-acyltransferases (Nat)"/>
    <property type="match status" value="1"/>
</dbReference>
<proteinExistence type="predicted"/>
<dbReference type="OrthoDB" id="4208at2"/>
<dbReference type="InterPro" id="IPR000182">
    <property type="entry name" value="GNAT_dom"/>
</dbReference>
<dbReference type="GO" id="GO:0016747">
    <property type="term" value="F:acyltransferase activity, transferring groups other than amino-acyl groups"/>
    <property type="evidence" value="ECO:0007669"/>
    <property type="project" value="InterPro"/>
</dbReference>
<dbReference type="eggNOG" id="COG0456">
    <property type="taxonomic scope" value="Bacteria"/>
</dbReference>
<dbReference type="Gene3D" id="3.40.630.30">
    <property type="match status" value="1"/>
</dbReference>
<feature type="domain" description="N-acetyltransferase" evidence="1">
    <location>
        <begin position="112"/>
        <end position="236"/>
    </location>
</feature>
<dbReference type="RefSeq" id="WP_043782164.1">
    <property type="nucleotide sequence ID" value="NZ_JMQI01000041.1"/>
</dbReference>
<dbReference type="PROSITE" id="PS51186">
    <property type="entry name" value="GNAT"/>
    <property type="match status" value="1"/>
</dbReference>
<evidence type="ECO:0000313" key="3">
    <source>
        <dbReference type="Proteomes" id="UP000027345"/>
    </source>
</evidence>
<dbReference type="Pfam" id="PF13673">
    <property type="entry name" value="Acetyltransf_10"/>
    <property type="match status" value="1"/>
</dbReference>
<dbReference type="EMBL" id="JMQI01000041">
    <property type="protein sequence ID" value="KDN20621.1"/>
    <property type="molecule type" value="Genomic_DNA"/>
</dbReference>
<evidence type="ECO:0000313" key="2">
    <source>
        <dbReference type="EMBL" id="KDN20621.1"/>
    </source>
</evidence>
<gene>
    <name evidence="2" type="ORF">DV20_19605</name>
</gene>
<organism evidence="2 3">
    <name type="scientific">Amycolatopsis rifamycinica</name>
    <dbReference type="NCBI Taxonomy" id="287986"/>
    <lineage>
        <taxon>Bacteria</taxon>
        <taxon>Bacillati</taxon>
        <taxon>Actinomycetota</taxon>
        <taxon>Actinomycetes</taxon>
        <taxon>Pseudonocardiales</taxon>
        <taxon>Pseudonocardiaceae</taxon>
        <taxon>Amycolatopsis</taxon>
    </lineage>
</organism>
<sequence>MTGLLAERLRQAADNAAAMWTVLARARGDQAFDHFAFTVIDGRRYRIMLRTATPGDAAVEELTELARQRRNEGRTVVVEDPFQVLDLADLGMTAGQLPVLAREPGPVAAPEGVERVGTPAELAVAEELVVHGFPLEEYQPYLPGTVFPPELLDRSTAFFRKGTQGACLTMAHGGVGGVYWVTTRPEHRSKGVGRALMHAVLRHFDDLPVTLTASRSGRPLYEKLGFVTLGDANWWR</sequence>
<keyword evidence="3" id="KW-1185">Reference proteome</keyword>
<protein>
    <recommendedName>
        <fullName evidence="1">N-acetyltransferase domain-containing protein</fullName>
    </recommendedName>
</protein>
<reference evidence="2 3" key="1">
    <citation type="submission" date="2014-05" db="EMBL/GenBank/DDBJ databases">
        <title>Draft genome sequence of Amycolatopsis rifamycinica DSM 46095.</title>
        <authorList>
            <person name="Lal R."/>
            <person name="Saxena A."/>
            <person name="Kumari R."/>
            <person name="Mukherjee U."/>
            <person name="Singh P."/>
            <person name="Sangwan N."/>
            <person name="Mahato N.K."/>
        </authorList>
    </citation>
    <scope>NUCLEOTIDE SEQUENCE [LARGE SCALE GENOMIC DNA]</scope>
    <source>
        <strain evidence="2 3">DSM 46095</strain>
    </source>
</reference>
<dbReference type="Proteomes" id="UP000027345">
    <property type="component" value="Unassembled WGS sequence"/>
</dbReference>
<name>A0A066TZK4_9PSEU</name>